<keyword evidence="3" id="KW-1133">Transmembrane helix</keyword>
<dbReference type="AlphaFoldDB" id="A0A016XM66"/>
<dbReference type="EMBL" id="JEMG01000001">
    <property type="protein sequence ID" value="EYC52926.1"/>
    <property type="molecule type" value="Genomic_DNA"/>
</dbReference>
<evidence type="ECO:0008006" key="6">
    <source>
        <dbReference type="Google" id="ProtNLM"/>
    </source>
</evidence>
<evidence type="ECO:0000256" key="2">
    <source>
        <dbReference type="SAM" id="MobiDB-lite"/>
    </source>
</evidence>
<protein>
    <recommendedName>
        <fullName evidence="6">TIGR03545 family protein</fullName>
    </recommendedName>
</protein>
<comment type="caution">
    <text evidence="4">The sequence shown here is derived from an EMBL/GenBank/DDBJ whole genome shotgun (WGS) entry which is preliminary data.</text>
</comment>
<reference evidence="4 5" key="1">
    <citation type="submission" date="2014-02" db="EMBL/GenBank/DDBJ databases">
        <title>Draft Genome of Hylemonella gracilis isolated from the Niagara River.</title>
        <authorList>
            <person name="Pawlowski D.R."/>
            <person name="Koudelka G.B."/>
        </authorList>
    </citation>
    <scope>NUCLEOTIDE SEQUENCE [LARGE SCALE GENOMIC DNA]</scope>
    <source>
        <strain evidence="4 5">Niagara R</strain>
    </source>
</reference>
<accession>A0A016XM66</accession>
<evidence type="ECO:0000256" key="1">
    <source>
        <dbReference type="SAM" id="Coils"/>
    </source>
</evidence>
<name>A0A016XM66_9BURK</name>
<evidence type="ECO:0000313" key="5">
    <source>
        <dbReference type="Proteomes" id="UP000023268"/>
    </source>
</evidence>
<keyword evidence="3" id="KW-0812">Transmembrane</keyword>
<dbReference type="Proteomes" id="UP000023268">
    <property type="component" value="Unassembled WGS sequence"/>
</dbReference>
<dbReference type="OrthoDB" id="231813at2"/>
<feature type="coiled-coil region" evidence="1">
    <location>
        <begin position="241"/>
        <end position="271"/>
    </location>
</feature>
<dbReference type="eggNOG" id="COG2982">
    <property type="taxonomic scope" value="Bacteria"/>
</dbReference>
<evidence type="ECO:0000256" key="3">
    <source>
        <dbReference type="SAM" id="Phobius"/>
    </source>
</evidence>
<feature type="region of interest" description="Disordered" evidence="2">
    <location>
        <begin position="620"/>
        <end position="647"/>
    </location>
</feature>
<sequence>MTSSTPTPPTASAPAATPKKVRFFRFSALLPFALITALIVAGYLIFFDRLVKRGLEATFTAMNGARVEIGSFDFSLLDTSVQTRGIQWTDADAPMKNLFEIGATDFTLQSSPWSVGKFVVTRMAVEDLRFDTERTTSGALPREKNTSATGPSTDAGASGNMAASIEAFAKGIDYQAIAGKIGQPEDIPAVRLGKELEDKVQARSDLWKERLPGLTDLSDLQATSDEIQAISRRKYKLPEDLPQLRKDLDTLKDAKQRLHAKQDALKQARQGLQTDMNELQAGYAQVNALREAKLKDLLIDPQGDLFSASNILSALLGASLVDSARKYLGYYDKFKGYLPEQKQTAEAKVVQQERARGTTVDFVRAGALPSVYIGQIDVSGRYETAVLSGTVRNASSDLTYQPLLLNVDFRDAQNNANLATLSGSMSGTKQGLNSNIQLSLRQSPLQRLTSGVDNKYLAGMDGKADIRAVLNDTPESLSLALRIEGRDVGLKLKPDSMGKDMERLLSAVLTRIDLLTVDLAYVRTTGPDGKLRTTTRLRSNLEPLLNARLRAYVDAEVAKFNRELRTRFDAEVDQALAPLKQKLDGFDQSGTLSAALGDADKLDAARAKLEQDLEQKIKAEENRLKSKANDRLDKQKEKLENKLKSLR</sequence>
<dbReference type="STRING" id="1458275.AZ34_13305"/>
<evidence type="ECO:0000313" key="4">
    <source>
        <dbReference type="EMBL" id="EYC52926.1"/>
    </source>
</evidence>
<dbReference type="NCBIfam" id="TIGR03545">
    <property type="entry name" value="TIGR03545 family protein"/>
    <property type="match status" value="1"/>
</dbReference>
<dbReference type="RefSeq" id="WP_035608740.1">
    <property type="nucleotide sequence ID" value="NZ_JEMG01000001.1"/>
</dbReference>
<organism evidence="4 5">
    <name type="scientific">Hylemonella gracilis str. Niagara R</name>
    <dbReference type="NCBI Taxonomy" id="1458275"/>
    <lineage>
        <taxon>Bacteria</taxon>
        <taxon>Pseudomonadati</taxon>
        <taxon>Pseudomonadota</taxon>
        <taxon>Betaproteobacteria</taxon>
        <taxon>Burkholderiales</taxon>
        <taxon>Comamonadaceae</taxon>
        <taxon>Hylemonella</taxon>
    </lineage>
</organism>
<dbReference type="InterPro" id="IPR019934">
    <property type="entry name" value="CHP03545"/>
</dbReference>
<feature type="transmembrane region" description="Helical" evidence="3">
    <location>
        <begin position="23"/>
        <end position="46"/>
    </location>
</feature>
<feature type="region of interest" description="Disordered" evidence="2">
    <location>
        <begin position="134"/>
        <end position="158"/>
    </location>
</feature>
<gene>
    <name evidence="4" type="ORF">AZ34_13305</name>
</gene>
<keyword evidence="1" id="KW-0175">Coiled coil</keyword>
<proteinExistence type="predicted"/>
<keyword evidence="3" id="KW-0472">Membrane</keyword>